<dbReference type="SUPFAM" id="SSF56935">
    <property type="entry name" value="Porins"/>
    <property type="match status" value="1"/>
</dbReference>
<keyword evidence="6 8" id="KW-0472">Membrane</keyword>
<evidence type="ECO:0000256" key="4">
    <source>
        <dbReference type="ARBA" id="ARBA00022692"/>
    </source>
</evidence>
<evidence type="ECO:0000259" key="11">
    <source>
        <dbReference type="Pfam" id="PF07715"/>
    </source>
</evidence>
<evidence type="ECO:0000256" key="6">
    <source>
        <dbReference type="ARBA" id="ARBA00023136"/>
    </source>
</evidence>
<evidence type="ECO:0000256" key="3">
    <source>
        <dbReference type="ARBA" id="ARBA00022452"/>
    </source>
</evidence>
<gene>
    <name evidence="12" type="ORF">KK078_14520</name>
</gene>
<evidence type="ECO:0000259" key="10">
    <source>
        <dbReference type="Pfam" id="PF00593"/>
    </source>
</evidence>
<dbReference type="InterPro" id="IPR008969">
    <property type="entry name" value="CarboxyPept-like_regulatory"/>
</dbReference>
<dbReference type="InterPro" id="IPR000531">
    <property type="entry name" value="Beta-barrel_TonB"/>
</dbReference>
<dbReference type="InterPro" id="IPR036942">
    <property type="entry name" value="Beta-barrel_TonB_sf"/>
</dbReference>
<protein>
    <submittedName>
        <fullName evidence="12">TonB-dependent receptor</fullName>
    </submittedName>
</protein>
<dbReference type="InterPro" id="IPR037066">
    <property type="entry name" value="Plug_dom_sf"/>
</dbReference>
<dbReference type="SUPFAM" id="SSF49464">
    <property type="entry name" value="Carboxypeptidase regulatory domain-like"/>
    <property type="match status" value="1"/>
</dbReference>
<dbReference type="Gene3D" id="2.170.130.10">
    <property type="entry name" value="TonB-dependent receptor, plug domain"/>
    <property type="match status" value="1"/>
</dbReference>
<dbReference type="InterPro" id="IPR023996">
    <property type="entry name" value="TonB-dep_OMP_SusC/RagA"/>
</dbReference>
<dbReference type="InterPro" id="IPR039426">
    <property type="entry name" value="TonB-dep_rcpt-like"/>
</dbReference>
<comment type="subcellular location">
    <subcellularLocation>
        <location evidence="1 8">Cell outer membrane</location>
        <topology evidence="1 8">Multi-pass membrane protein</topology>
    </subcellularLocation>
</comment>
<keyword evidence="2 8" id="KW-0813">Transport</keyword>
<evidence type="ECO:0000313" key="13">
    <source>
        <dbReference type="Proteomes" id="UP001319180"/>
    </source>
</evidence>
<name>A0AAP2D9L9_9BACT</name>
<keyword evidence="5 9" id="KW-0798">TonB box</keyword>
<proteinExistence type="inferred from homology"/>
<dbReference type="Gene3D" id="2.60.40.1120">
    <property type="entry name" value="Carboxypeptidase-like, regulatory domain"/>
    <property type="match status" value="1"/>
</dbReference>
<dbReference type="GO" id="GO:0009279">
    <property type="term" value="C:cell outer membrane"/>
    <property type="evidence" value="ECO:0007669"/>
    <property type="project" value="UniProtKB-SubCell"/>
</dbReference>
<keyword evidence="3 8" id="KW-1134">Transmembrane beta strand</keyword>
<dbReference type="NCBIfam" id="TIGR04056">
    <property type="entry name" value="OMP_RagA_SusC"/>
    <property type="match status" value="1"/>
</dbReference>
<dbReference type="InterPro" id="IPR023997">
    <property type="entry name" value="TonB-dep_OMP_SusC/RagA_CS"/>
</dbReference>
<evidence type="ECO:0000256" key="9">
    <source>
        <dbReference type="RuleBase" id="RU003357"/>
    </source>
</evidence>
<organism evidence="12 13">
    <name type="scientific">Dawidia soli</name>
    <dbReference type="NCBI Taxonomy" id="2782352"/>
    <lineage>
        <taxon>Bacteria</taxon>
        <taxon>Pseudomonadati</taxon>
        <taxon>Bacteroidota</taxon>
        <taxon>Cytophagia</taxon>
        <taxon>Cytophagales</taxon>
        <taxon>Chryseotaleaceae</taxon>
        <taxon>Dawidia</taxon>
    </lineage>
</organism>
<dbReference type="RefSeq" id="WP_254091009.1">
    <property type="nucleotide sequence ID" value="NZ_JAHESC010000020.1"/>
</dbReference>
<evidence type="ECO:0000256" key="5">
    <source>
        <dbReference type="ARBA" id="ARBA00023077"/>
    </source>
</evidence>
<keyword evidence="12" id="KW-0675">Receptor</keyword>
<dbReference type="AlphaFoldDB" id="A0AAP2D9L9"/>
<evidence type="ECO:0000256" key="7">
    <source>
        <dbReference type="ARBA" id="ARBA00023237"/>
    </source>
</evidence>
<evidence type="ECO:0000313" key="12">
    <source>
        <dbReference type="EMBL" id="MBT1687779.1"/>
    </source>
</evidence>
<dbReference type="EMBL" id="JAHESC010000020">
    <property type="protein sequence ID" value="MBT1687779.1"/>
    <property type="molecule type" value="Genomic_DNA"/>
</dbReference>
<reference evidence="12 13" key="1">
    <citation type="submission" date="2021-05" db="EMBL/GenBank/DDBJ databases">
        <title>A Polyphasic approach of four new species of the genus Ohtaekwangia: Ohtaekwangia histidinii sp. nov., Ohtaekwangia cretensis sp. nov., Ohtaekwangia indiensis sp. nov., Ohtaekwangia reichenbachii sp. nov. from diverse environment.</title>
        <authorList>
            <person name="Octaviana S."/>
        </authorList>
    </citation>
    <scope>NUCLEOTIDE SEQUENCE [LARGE SCALE GENOMIC DNA]</scope>
    <source>
        <strain evidence="12 13">PWU37</strain>
    </source>
</reference>
<keyword evidence="4 8" id="KW-0812">Transmembrane</keyword>
<dbReference type="NCBIfam" id="TIGR04057">
    <property type="entry name" value="SusC_RagA_signa"/>
    <property type="match status" value="1"/>
</dbReference>
<evidence type="ECO:0000256" key="8">
    <source>
        <dbReference type="PROSITE-ProRule" id="PRU01360"/>
    </source>
</evidence>
<keyword evidence="7 8" id="KW-0998">Cell outer membrane</keyword>
<dbReference type="PROSITE" id="PS52016">
    <property type="entry name" value="TONB_DEPENDENT_REC_3"/>
    <property type="match status" value="1"/>
</dbReference>
<dbReference type="Proteomes" id="UP001319180">
    <property type="component" value="Unassembled WGS sequence"/>
</dbReference>
<evidence type="ECO:0000256" key="2">
    <source>
        <dbReference type="ARBA" id="ARBA00022448"/>
    </source>
</evidence>
<dbReference type="Gene3D" id="2.40.170.20">
    <property type="entry name" value="TonB-dependent receptor, beta-barrel domain"/>
    <property type="match status" value="1"/>
</dbReference>
<comment type="caution">
    <text evidence="12">The sequence shown here is derived from an EMBL/GenBank/DDBJ whole genome shotgun (WGS) entry which is preliminary data.</text>
</comment>
<dbReference type="Pfam" id="PF07715">
    <property type="entry name" value="Plug"/>
    <property type="match status" value="1"/>
</dbReference>
<dbReference type="Pfam" id="PF13715">
    <property type="entry name" value="CarbopepD_reg_2"/>
    <property type="match status" value="1"/>
</dbReference>
<keyword evidence="13" id="KW-1185">Reference proteome</keyword>
<feature type="domain" description="TonB-dependent receptor-like beta-barrel" evidence="10">
    <location>
        <begin position="579"/>
        <end position="1114"/>
    </location>
</feature>
<accession>A0AAP2D9L9</accession>
<evidence type="ECO:0000256" key="1">
    <source>
        <dbReference type="ARBA" id="ARBA00004571"/>
    </source>
</evidence>
<feature type="domain" description="TonB-dependent receptor plug" evidence="11">
    <location>
        <begin position="246"/>
        <end position="351"/>
    </location>
</feature>
<dbReference type="Pfam" id="PF00593">
    <property type="entry name" value="TonB_dep_Rec_b-barrel"/>
    <property type="match status" value="1"/>
</dbReference>
<dbReference type="InterPro" id="IPR012910">
    <property type="entry name" value="Plug_dom"/>
</dbReference>
<sequence>MLYRYNYDDAIRKFSGLLVLLLLPLLLPAQQDMLAQAERTTGTRPLSDVLEEIRGQFQITFVYEPIAVEGKQFTGSIPNRAKVEHVLSDVLDPLGLKFRKINHRTYSIFPKTRTRAASDTKPAPADAESDATIFLATTAPLRTADALAPAFADIQVTGIVSDDAGSPLPGVNILLKGTAQGVTTDTEGRFTISVPDGSAVLVVTFIGYVSQEITVGTQTSLNIVLQPDVQQLSEIVVVGYGTQRRSSVTGAVTTVSSNEVAALPVAGVDAAIQGRVPGVQVTNNGSPGTTPSVRIRGIGSITGSSQPLYVIDGFPQAGNLNNIDTKDIESVEVLKDAAASAIYGSRAANGVIIITTKSGARDNKVHIDVDAYYGVQKAWRQLDLLGSADYINYGTALLTNAGSELPKRFSALDEPVYVGATQTYRQTDTDWQDAMFRTAPISQVQVSLSTGTEKSKLYTSVSRFQQEGIMLGTDFDRYSLRLNYEARISDRFTFGENMSISTATVQNQPESGARTMVQHLIRSVPYIPIHDPTLAGGFRAPSGNDGSDPENPVRIATMDINKDNIMNLIGRAYIDARIVDGLHYRFTAGLNYSVVRHTEDLPIYSDSFNGRTTHNLVDNRTTTLSPYYSNQLTFDKVIGAHTLNVVAVAERQDNAIQVLNSSAQHARNDIGQMDGTANPAVGGNLNENVLLSFLGRVNYEYKSKYLLSASLRRDGYSGFSPDHRWGSFPGVSVGWRLSEEAFLQSAPAISELKVRASYGSLGSIASVGSYEYQSFISSNTAYDFNNAATPGSYYDRLSNPNLTWEKTDMTNYGIDLGLFANALTFSVEYFVRNTDDLLLDVNATPSLGFTQPTKMNVAKMKNWGTEFSVGYARAVGGLTFNLSANVGIIRNEVKSLNTPNAALFSGNNADFGGFNITRTVAGRPIQEFYGYQTDGIFQSAEEILAANAADGDPTTKYQNNAAPGDIRFKDINGDGVVDASDQVSLGNYLPDFTYGLNFSANYRNFDLAIFLQGVQGNSIYNGTKVLEQGMLRLFGAGTAVTNAWTETNRNTDVPRAVNGDPNQNSRTSNRFLEDGSFLRMKNISIGYTLPGALAQDMTRGTLKKLRLYVSAQNLFTITDYTGYDPEIGNRYQNTTGNTLINGIDFGQFPSPRTVMAGVQLGF</sequence>
<comment type="similarity">
    <text evidence="8 9">Belongs to the TonB-dependent receptor family.</text>
</comment>